<evidence type="ECO:0000256" key="2">
    <source>
        <dbReference type="ARBA" id="ARBA00022490"/>
    </source>
</evidence>
<dbReference type="Proteomes" id="UP001177023">
    <property type="component" value="Unassembled WGS sequence"/>
</dbReference>
<dbReference type="SUPFAM" id="SSF55681">
    <property type="entry name" value="Class II aaRS and biotin synthetases"/>
    <property type="match status" value="1"/>
</dbReference>
<keyword evidence="3" id="KW-0436">Ligase</keyword>
<evidence type="ECO:0000256" key="1">
    <source>
        <dbReference type="ARBA" id="ARBA00004496"/>
    </source>
</evidence>
<dbReference type="GO" id="GO:0005524">
    <property type="term" value="F:ATP binding"/>
    <property type="evidence" value="ECO:0007669"/>
    <property type="project" value="UniProtKB-KW"/>
</dbReference>
<reference evidence="9" key="1">
    <citation type="submission" date="2023-06" db="EMBL/GenBank/DDBJ databases">
        <authorList>
            <person name="Delattre M."/>
        </authorList>
    </citation>
    <scope>NUCLEOTIDE SEQUENCE</scope>
    <source>
        <strain evidence="9">AF72</strain>
    </source>
</reference>
<accession>A0AA36CSR4</accession>
<evidence type="ECO:0000313" key="9">
    <source>
        <dbReference type="EMBL" id="CAJ0574338.1"/>
    </source>
</evidence>
<dbReference type="PANTHER" id="PTHR22594:SF16">
    <property type="entry name" value="ASPARAGINE--TRNA LIGASE, CYTOPLASMIC"/>
    <property type="match status" value="1"/>
</dbReference>
<dbReference type="EMBL" id="CATQJA010002629">
    <property type="protein sequence ID" value="CAJ0574338.1"/>
    <property type="molecule type" value="Genomic_DNA"/>
</dbReference>
<evidence type="ECO:0000256" key="3">
    <source>
        <dbReference type="ARBA" id="ARBA00022598"/>
    </source>
</evidence>
<sequence>MAFVVLRDGSGFIQCVLTDRLCQKLRCRYIDRRIVDSDCVWTAGICFRSITGFSARSTSFRRGKTDTHDGHRLVVDYWTLISAAPPGGIDNVLNEEPAGVDTLLDNRQAAFSLTNYAFSGISCFAEKTSRVLRIGAAVTRAMRERTPIITATPRCPIPLGPDPVSATRAEKSRTRRHLSKYNHVEAGVAFVTFEERMDKVEALVCDTVDRLWNDETTKALIQHVHPEFVPPQRRFKRMAYGDAIKWLNEHADYAEQIQSRYQNRSMALCAEDNQLTESVDLLMPGVGKIVGGSYEDLEGRRIQTALTKAGIDGKPYY</sequence>
<dbReference type="GO" id="GO:0006421">
    <property type="term" value="P:asparaginyl-tRNA aminoacylation"/>
    <property type="evidence" value="ECO:0007669"/>
    <property type="project" value="TreeGrafter"/>
</dbReference>
<dbReference type="AlphaFoldDB" id="A0AA36CSR4"/>
<name>A0AA36CSR4_9BILA</name>
<evidence type="ECO:0000256" key="6">
    <source>
        <dbReference type="ARBA" id="ARBA00022917"/>
    </source>
</evidence>
<evidence type="ECO:0000256" key="5">
    <source>
        <dbReference type="ARBA" id="ARBA00022840"/>
    </source>
</evidence>
<evidence type="ECO:0000259" key="8">
    <source>
        <dbReference type="Pfam" id="PF00152"/>
    </source>
</evidence>
<protein>
    <recommendedName>
        <fullName evidence="8">Aminoacyl-tRNA synthetase class II (D/K/N) domain-containing protein</fullName>
    </recommendedName>
</protein>
<proteinExistence type="predicted"/>
<evidence type="ECO:0000256" key="4">
    <source>
        <dbReference type="ARBA" id="ARBA00022741"/>
    </source>
</evidence>
<dbReference type="InterPro" id="IPR012340">
    <property type="entry name" value="NA-bd_OB-fold"/>
</dbReference>
<dbReference type="Gene3D" id="3.30.930.10">
    <property type="entry name" value="Bira Bifunctional Protein, Domain 2"/>
    <property type="match status" value="1"/>
</dbReference>
<dbReference type="GO" id="GO:0005737">
    <property type="term" value="C:cytoplasm"/>
    <property type="evidence" value="ECO:0007669"/>
    <property type="project" value="UniProtKB-SubCell"/>
</dbReference>
<keyword evidence="4" id="KW-0547">Nucleotide-binding</keyword>
<comment type="subcellular location">
    <subcellularLocation>
        <location evidence="1">Cytoplasm</location>
    </subcellularLocation>
</comment>
<keyword evidence="10" id="KW-1185">Reference proteome</keyword>
<organism evidence="9 10">
    <name type="scientific">Mesorhabditis spiculigera</name>
    <dbReference type="NCBI Taxonomy" id="96644"/>
    <lineage>
        <taxon>Eukaryota</taxon>
        <taxon>Metazoa</taxon>
        <taxon>Ecdysozoa</taxon>
        <taxon>Nematoda</taxon>
        <taxon>Chromadorea</taxon>
        <taxon>Rhabditida</taxon>
        <taxon>Rhabditina</taxon>
        <taxon>Rhabditomorpha</taxon>
        <taxon>Rhabditoidea</taxon>
        <taxon>Rhabditidae</taxon>
        <taxon>Mesorhabditinae</taxon>
        <taxon>Mesorhabditis</taxon>
    </lineage>
</organism>
<dbReference type="InterPro" id="IPR004364">
    <property type="entry name" value="Aa-tRNA-synt_II"/>
</dbReference>
<dbReference type="InterPro" id="IPR045864">
    <property type="entry name" value="aa-tRNA-synth_II/BPL/LPL"/>
</dbReference>
<comment type="caution">
    <text evidence="9">The sequence shown here is derived from an EMBL/GenBank/DDBJ whole genome shotgun (WGS) entry which is preliminary data.</text>
</comment>
<gene>
    <name evidence="9" type="ORF">MSPICULIGERA_LOCUS12673</name>
</gene>
<keyword evidence="2" id="KW-0963">Cytoplasm</keyword>
<dbReference type="PANTHER" id="PTHR22594">
    <property type="entry name" value="ASPARTYL/LYSYL-TRNA SYNTHETASE"/>
    <property type="match status" value="1"/>
</dbReference>
<dbReference type="Gene3D" id="2.40.50.140">
    <property type="entry name" value="Nucleic acid-binding proteins"/>
    <property type="match status" value="1"/>
</dbReference>
<feature type="non-terminal residue" evidence="9">
    <location>
        <position position="1"/>
    </location>
</feature>
<dbReference type="Pfam" id="PF00152">
    <property type="entry name" value="tRNA-synt_2"/>
    <property type="match status" value="1"/>
</dbReference>
<keyword evidence="7" id="KW-0030">Aminoacyl-tRNA synthetase</keyword>
<dbReference type="GO" id="GO:0004816">
    <property type="term" value="F:asparagine-tRNA ligase activity"/>
    <property type="evidence" value="ECO:0007669"/>
    <property type="project" value="TreeGrafter"/>
</dbReference>
<keyword evidence="6" id="KW-0648">Protein biosynthesis</keyword>
<feature type="domain" description="Aminoacyl-tRNA synthetase class II (D/K/N)" evidence="8">
    <location>
        <begin position="168"/>
        <end position="307"/>
    </location>
</feature>
<evidence type="ECO:0000313" key="10">
    <source>
        <dbReference type="Proteomes" id="UP001177023"/>
    </source>
</evidence>
<keyword evidence="5" id="KW-0067">ATP-binding</keyword>
<evidence type="ECO:0000256" key="7">
    <source>
        <dbReference type="ARBA" id="ARBA00023146"/>
    </source>
</evidence>